<evidence type="ECO:0000256" key="4">
    <source>
        <dbReference type="ARBA" id="ARBA00022691"/>
    </source>
</evidence>
<evidence type="ECO:0000259" key="6">
    <source>
        <dbReference type="Pfam" id="PF00588"/>
    </source>
</evidence>
<dbReference type="InterPro" id="IPR029028">
    <property type="entry name" value="Alpha/beta_knot_MTases"/>
</dbReference>
<dbReference type="InterPro" id="IPR004384">
    <property type="entry name" value="RNA_MeTrfase_TrmJ/LasT"/>
</dbReference>
<organism evidence="7 8">
    <name type="scientific">Spiribacter salilacus</name>
    <dbReference type="NCBI Taxonomy" id="2664894"/>
    <lineage>
        <taxon>Bacteria</taxon>
        <taxon>Pseudomonadati</taxon>
        <taxon>Pseudomonadota</taxon>
        <taxon>Gammaproteobacteria</taxon>
        <taxon>Chromatiales</taxon>
        <taxon>Ectothiorhodospiraceae</taxon>
        <taxon>Spiribacter</taxon>
    </lineage>
</organism>
<dbReference type="SUPFAM" id="SSF75217">
    <property type="entry name" value="alpha/beta knot"/>
    <property type="match status" value="1"/>
</dbReference>
<evidence type="ECO:0000256" key="5">
    <source>
        <dbReference type="RuleBase" id="RU362024"/>
    </source>
</evidence>
<dbReference type="Pfam" id="PF00588">
    <property type="entry name" value="SpoU_methylase"/>
    <property type="match status" value="1"/>
</dbReference>
<dbReference type="Proteomes" id="UP000433788">
    <property type="component" value="Unassembled WGS sequence"/>
</dbReference>
<keyword evidence="3 7" id="KW-0808">Transferase</keyword>
<accession>A0A6N7QM09</accession>
<name>A0A6N7QM09_9GAMM</name>
<dbReference type="CDD" id="cd18093">
    <property type="entry name" value="SpoU-like_TrmJ"/>
    <property type="match status" value="1"/>
</dbReference>
<comment type="subunit">
    <text evidence="5">Homodimer.</text>
</comment>
<reference evidence="7 8" key="1">
    <citation type="submission" date="2019-11" db="EMBL/GenBank/DDBJ databases">
        <authorList>
            <person name="Zhang X.Y."/>
        </authorList>
    </citation>
    <scope>NUCLEOTIDE SEQUENCE [LARGE SCALE GENOMIC DNA]</scope>
    <source>
        <strain evidence="7 8">C176</strain>
    </source>
</reference>
<comment type="caution">
    <text evidence="7">The sequence shown here is derived from an EMBL/GenBank/DDBJ whole genome shotgun (WGS) entry which is preliminary data.</text>
</comment>
<dbReference type="NCBIfam" id="TIGR00050">
    <property type="entry name" value="rRNA_methyl_1"/>
    <property type="match status" value="1"/>
</dbReference>
<sequence length="287" mass="30796">MMLPALRTARTAIFTMGCMCAFRICLTHNDTSNASSGGNVTSKLNANCRIVLVGTSHPANIGAAARAMKTMALSQLTLVDPQCNLDAQAIAMAAHADDVLANSHSYADIQSAVVDSTLVLGLTARPRRDGVPALTPKEAAAMVVAEQGPTVILFGRERTGLTNEELGCCHRLVHIPANPDYPALNLAAAVQIMAYELFCAQSLTPVSAEAEVVGSRESLATGRHLEALHNLFDELVTMGEMAGDQPHETLRLRLRAYINRTRPSVAEVDMLHGLLKRLVILKGHQRE</sequence>
<dbReference type="PIRSF" id="PIRSF004808">
    <property type="entry name" value="LasT"/>
    <property type="match status" value="1"/>
</dbReference>
<dbReference type="InterPro" id="IPR001537">
    <property type="entry name" value="SpoU_MeTrfase"/>
</dbReference>
<evidence type="ECO:0000256" key="3">
    <source>
        <dbReference type="ARBA" id="ARBA00022679"/>
    </source>
</evidence>
<comment type="catalytic activity">
    <reaction evidence="5">
        <text>uridine(32) in tRNA + S-adenosyl-L-methionine = 2'-O-methyluridine(32) in tRNA + S-adenosyl-L-homocysteine + H(+)</text>
        <dbReference type="Rhea" id="RHEA:42936"/>
        <dbReference type="Rhea" id="RHEA-COMP:10107"/>
        <dbReference type="Rhea" id="RHEA-COMP:10290"/>
        <dbReference type="ChEBI" id="CHEBI:15378"/>
        <dbReference type="ChEBI" id="CHEBI:57856"/>
        <dbReference type="ChEBI" id="CHEBI:59789"/>
        <dbReference type="ChEBI" id="CHEBI:65315"/>
        <dbReference type="ChEBI" id="CHEBI:74478"/>
        <dbReference type="EC" id="2.1.1.200"/>
    </reaction>
</comment>
<protein>
    <recommendedName>
        <fullName evidence="5">tRNA (cytidine/uridine-2'-O-)-methyltransferase TrmJ</fullName>
        <ecNumber evidence="5">2.1.1.200</ecNumber>
    </recommendedName>
    <alternativeName>
        <fullName evidence="5">tRNA (cytidine(32)/uridine(32)-2'-O)-methyltransferase</fullName>
    </alternativeName>
    <alternativeName>
        <fullName evidence="5">tRNA Cm32/Um32 methyltransferase</fullName>
    </alternativeName>
</protein>
<dbReference type="PANTHER" id="PTHR42786">
    <property type="entry name" value="TRNA/RRNA METHYLTRANSFERASE"/>
    <property type="match status" value="1"/>
</dbReference>
<dbReference type="GO" id="GO:0160206">
    <property type="term" value="F:tRNA (cytidine(32)/uridine(32)-2'-O)-methyltransferase activity"/>
    <property type="evidence" value="ECO:0007669"/>
    <property type="project" value="UniProtKB-EC"/>
</dbReference>
<dbReference type="GO" id="GO:0003723">
    <property type="term" value="F:RNA binding"/>
    <property type="evidence" value="ECO:0007669"/>
    <property type="project" value="InterPro"/>
</dbReference>
<evidence type="ECO:0000313" key="8">
    <source>
        <dbReference type="Proteomes" id="UP000433788"/>
    </source>
</evidence>
<keyword evidence="2 5" id="KW-0489">Methyltransferase</keyword>
<dbReference type="InterPro" id="IPR029026">
    <property type="entry name" value="tRNA_m1G_MTases_N"/>
</dbReference>
<evidence type="ECO:0000256" key="2">
    <source>
        <dbReference type="ARBA" id="ARBA00022603"/>
    </source>
</evidence>
<comment type="subcellular location">
    <subcellularLocation>
        <location evidence="5">Cytoplasm</location>
    </subcellularLocation>
</comment>
<dbReference type="EC" id="2.1.1.200" evidence="5"/>
<dbReference type="GO" id="GO:0005829">
    <property type="term" value="C:cytosol"/>
    <property type="evidence" value="ECO:0007669"/>
    <property type="project" value="TreeGrafter"/>
</dbReference>
<dbReference type="Gene3D" id="1.10.8.590">
    <property type="match status" value="1"/>
</dbReference>
<feature type="domain" description="tRNA/rRNA methyltransferase SpoU type" evidence="6">
    <location>
        <begin position="49"/>
        <end position="195"/>
    </location>
</feature>
<dbReference type="FunFam" id="3.40.1280.10:FF:000006">
    <property type="entry name" value="Uncharacterized tRNA/rRNA methyltransferase HI_0380"/>
    <property type="match status" value="1"/>
</dbReference>
<keyword evidence="8" id="KW-1185">Reference proteome</keyword>
<dbReference type="PANTHER" id="PTHR42786:SF2">
    <property type="entry name" value="TRNA (CYTIDINE_URIDINE-2'-O-)-METHYLTRANSFERASE TRMJ"/>
    <property type="match status" value="1"/>
</dbReference>
<comment type="catalytic activity">
    <reaction evidence="5">
        <text>cytidine(32) in tRNA + S-adenosyl-L-methionine = 2'-O-methylcytidine(32) in tRNA + S-adenosyl-L-homocysteine + H(+)</text>
        <dbReference type="Rhea" id="RHEA:42932"/>
        <dbReference type="Rhea" id="RHEA-COMP:10288"/>
        <dbReference type="Rhea" id="RHEA-COMP:10289"/>
        <dbReference type="ChEBI" id="CHEBI:15378"/>
        <dbReference type="ChEBI" id="CHEBI:57856"/>
        <dbReference type="ChEBI" id="CHEBI:59789"/>
        <dbReference type="ChEBI" id="CHEBI:74495"/>
        <dbReference type="ChEBI" id="CHEBI:82748"/>
        <dbReference type="EC" id="2.1.1.200"/>
    </reaction>
</comment>
<proteinExistence type="inferred from homology"/>
<comment type="similarity">
    <text evidence="1">Belongs to the class IV-like SAM-binding methyltransferase superfamily. RNA methyltransferase TrmH family.</text>
</comment>
<dbReference type="AlphaFoldDB" id="A0A6N7QM09"/>
<comment type="function">
    <text evidence="5">Catalyzes the formation of 2'O-methylated cytidine (Cm32) or 2'O-methylated uridine (Um32) at position 32 in tRNA.</text>
</comment>
<evidence type="ECO:0000256" key="1">
    <source>
        <dbReference type="ARBA" id="ARBA00007228"/>
    </source>
</evidence>
<evidence type="ECO:0000313" key="7">
    <source>
        <dbReference type="EMBL" id="MRH77526.1"/>
    </source>
</evidence>
<dbReference type="Gene3D" id="3.40.1280.10">
    <property type="match status" value="1"/>
</dbReference>
<dbReference type="GO" id="GO:0002128">
    <property type="term" value="P:tRNA nucleoside ribose methylation"/>
    <property type="evidence" value="ECO:0007669"/>
    <property type="project" value="TreeGrafter"/>
</dbReference>
<gene>
    <name evidence="5" type="primary">trmJ</name>
    <name evidence="7" type="ORF">GH984_02220</name>
</gene>
<keyword evidence="5" id="KW-0819">tRNA processing</keyword>
<keyword evidence="5" id="KW-0963">Cytoplasm</keyword>
<keyword evidence="4 5" id="KW-0949">S-adenosyl-L-methionine</keyword>
<dbReference type="EMBL" id="WJPP01000001">
    <property type="protein sequence ID" value="MRH77526.1"/>
    <property type="molecule type" value="Genomic_DNA"/>
</dbReference>